<evidence type="ECO:0000259" key="7">
    <source>
        <dbReference type="PROSITE" id="PS51884"/>
    </source>
</evidence>
<dbReference type="RefSeq" id="WP_106247654.1">
    <property type="nucleotide sequence ID" value="NZ_PVZC01000005.1"/>
</dbReference>
<dbReference type="GO" id="GO:0007155">
    <property type="term" value="P:cell adhesion"/>
    <property type="evidence" value="ECO:0007669"/>
    <property type="project" value="UniProtKB-KW"/>
</dbReference>
<sequence length="285" mass="27644">MRRKLYTAASAAVLAAGLAGALAPGAHADELETDGRGGVISGNQVSVPVDVDGTVCSASVAVGGSAAATCEAADDDAGRGGGTDGAGDPELETDGRGGVGSGNQIYVPVDIEALICGNSLAAIGISAAECQAVTEVLVAEQREMVTDGQGGIASGNQISIPIEAAATVCGNAVAVLGISAAACEDALSSSAPPAYPEENPDPSPSPTPYPSTPEEEPEPESPSPTPSNGPGEPPPADGPQRPAEPGTLPVTGAQVGLLAAAAAAATAAGGALLLLARRRRRAAQD</sequence>
<dbReference type="Proteomes" id="UP000237846">
    <property type="component" value="Unassembled WGS sequence"/>
</dbReference>
<evidence type="ECO:0000313" key="9">
    <source>
        <dbReference type="Proteomes" id="UP000237846"/>
    </source>
</evidence>
<keyword evidence="5" id="KW-0812">Transmembrane</keyword>
<reference evidence="8 9" key="1">
    <citation type="submission" date="2018-03" db="EMBL/GenBank/DDBJ databases">
        <title>Genomic Encyclopedia of Archaeal and Bacterial Type Strains, Phase II (KMG-II): from individual species to whole genera.</title>
        <authorList>
            <person name="Goeker M."/>
        </authorList>
    </citation>
    <scope>NUCLEOTIDE SEQUENCE [LARGE SCALE GENOMIC DNA]</scope>
    <source>
        <strain evidence="8 9">DSM 45601</strain>
    </source>
</reference>
<evidence type="ECO:0000256" key="2">
    <source>
        <dbReference type="ARBA" id="ARBA00022889"/>
    </source>
</evidence>
<keyword evidence="1" id="KW-0964">Secreted</keyword>
<dbReference type="Pfam" id="PF03777">
    <property type="entry name" value="ChpA-C"/>
    <property type="match status" value="3"/>
</dbReference>
<gene>
    <name evidence="8" type="ORF">CLV72_105243</name>
</gene>
<dbReference type="NCBIfam" id="TIGR01167">
    <property type="entry name" value="LPXTG_anchor"/>
    <property type="match status" value="1"/>
</dbReference>
<keyword evidence="5" id="KW-0472">Membrane</keyword>
<accession>A0A2T0Q287</accession>
<keyword evidence="5" id="KW-1133">Transmembrane helix</keyword>
<keyword evidence="6" id="KW-0732">Signal</keyword>
<dbReference type="EMBL" id="PVZC01000005">
    <property type="protein sequence ID" value="PRX97891.1"/>
    <property type="molecule type" value="Genomic_DNA"/>
</dbReference>
<feature type="region of interest" description="Disordered" evidence="4">
    <location>
        <begin position="188"/>
        <end position="250"/>
    </location>
</feature>
<keyword evidence="9" id="KW-1185">Reference proteome</keyword>
<evidence type="ECO:0000256" key="5">
    <source>
        <dbReference type="SAM" id="Phobius"/>
    </source>
</evidence>
<dbReference type="OrthoDB" id="3544424at2"/>
<dbReference type="AlphaFoldDB" id="A0A2T0Q287"/>
<evidence type="ECO:0000256" key="4">
    <source>
        <dbReference type="SAM" id="MobiDB-lite"/>
    </source>
</evidence>
<feature type="domain" description="Chaplin" evidence="7">
    <location>
        <begin position="36"/>
        <end position="76"/>
    </location>
</feature>
<evidence type="ECO:0000313" key="8">
    <source>
        <dbReference type="EMBL" id="PRX97891.1"/>
    </source>
</evidence>
<evidence type="ECO:0000256" key="3">
    <source>
        <dbReference type="ARBA" id="ARBA00023087"/>
    </source>
</evidence>
<dbReference type="PROSITE" id="PS51884">
    <property type="entry name" value="CHAPLIN"/>
    <property type="match status" value="3"/>
</dbReference>
<protein>
    <submittedName>
        <fullName evidence="8">LPXTG-motif cell wall-anchored protein</fullName>
    </submittedName>
</protein>
<feature type="compositionally biased region" description="Pro residues" evidence="4">
    <location>
        <begin position="201"/>
        <end position="211"/>
    </location>
</feature>
<feature type="transmembrane region" description="Helical" evidence="5">
    <location>
        <begin position="255"/>
        <end position="276"/>
    </location>
</feature>
<comment type="caution">
    <text evidence="8">The sequence shown here is derived from an EMBL/GenBank/DDBJ whole genome shotgun (WGS) entry which is preliminary data.</text>
</comment>
<evidence type="ECO:0000256" key="6">
    <source>
        <dbReference type="SAM" id="SignalP"/>
    </source>
</evidence>
<feature type="domain" description="Chaplin" evidence="7">
    <location>
        <begin position="96"/>
        <end position="136"/>
    </location>
</feature>
<dbReference type="InterPro" id="IPR005528">
    <property type="entry name" value="ChpA-H"/>
</dbReference>
<organism evidence="8 9">
    <name type="scientific">Allonocardiopsis opalescens</name>
    <dbReference type="NCBI Taxonomy" id="1144618"/>
    <lineage>
        <taxon>Bacteria</taxon>
        <taxon>Bacillati</taxon>
        <taxon>Actinomycetota</taxon>
        <taxon>Actinomycetes</taxon>
        <taxon>Streptosporangiales</taxon>
        <taxon>Allonocardiopsis</taxon>
    </lineage>
</organism>
<feature type="region of interest" description="Disordered" evidence="4">
    <location>
        <begin position="72"/>
        <end position="99"/>
    </location>
</feature>
<feature type="compositionally biased region" description="Pro residues" evidence="4">
    <location>
        <begin position="220"/>
        <end position="237"/>
    </location>
</feature>
<feature type="domain" description="Chaplin" evidence="7">
    <location>
        <begin position="149"/>
        <end position="189"/>
    </location>
</feature>
<name>A0A2T0Q287_9ACTN</name>
<keyword evidence="1" id="KW-0134">Cell wall</keyword>
<keyword evidence="2" id="KW-0130">Cell adhesion</keyword>
<proteinExistence type="predicted"/>
<feature type="signal peptide" evidence="6">
    <location>
        <begin position="1"/>
        <end position="28"/>
    </location>
</feature>
<feature type="chain" id="PRO_5015766226" evidence="6">
    <location>
        <begin position="29"/>
        <end position="285"/>
    </location>
</feature>
<evidence type="ECO:0000256" key="1">
    <source>
        <dbReference type="ARBA" id="ARBA00022512"/>
    </source>
</evidence>
<keyword evidence="3" id="KW-0034">Amyloid</keyword>